<gene>
    <name evidence="3" type="ORF">ACFQ1E_05485</name>
</gene>
<evidence type="ECO:0000313" key="3">
    <source>
        <dbReference type="EMBL" id="MFD0945784.1"/>
    </source>
</evidence>
<keyword evidence="2" id="KW-0472">Membrane</keyword>
<sequence>MNGADAWHELGIEPTNDPRAIRAAYSAKLKAIDVDREPEAFIALREAFEFVQSFVKSINSTPGSTREAAPDPPEEPSREAEEPFRSDWPAQPPIGTQAHYHALEALLTDWAGQDPCLSDGEKSEALAHWTAIAADPHLQQISALDELERWAAWLISATLPRSNALVMPVVSFFRWERAMGSISSDPGVEYILRHYKALQFLDQARLPTHSHHPAWVELRSKAYPKSNRGRVDPHTVYNILTTVRFCCPEVERQFDPLRVEMWKNNTADPAYLRTVQHDYGPEPGGLPRWVSWLIPAWFLLAIIAASFGHRP</sequence>
<feature type="compositionally biased region" description="Basic and acidic residues" evidence="1">
    <location>
        <begin position="75"/>
        <end position="85"/>
    </location>
</feature>
<dbReference type="RefSeq" id="WP_264943411.1">
    <property type="nucleotide sequence ID" value="NZ_JAPDRA010000002.1"/>
</dbReference>
<evidence type="ECO:0008006" key="5">
    <source>
        <dbReference type="Google" id="ProtNLM"/>
    </source>
</evidence>
<feature type="region of interest" description="Disordered" evidence="1">
    <location>
        <begin position="59"/>
        <end position="88"/>
    </location>
</feature>
<reference evidence="4" key="1">
    <citation type="journal article" date="2019" name="Int. J. Syst. Evol. Microbiol.">
        <title>The Global Catalogue of Microorganisms (GCM) 10K type strain sequencing project: providing services to taxonomists for standard genome sequencing and annotation.</title>
        <authorList>
            <consortium name="The Broad Institute Genomics Platform"/>
            <consortium name="The Broad Institute Genome Sequencing Center for Infectious Disease"/>
            <person name="Wu L."/>
            <person name="Ma J."/>
        </authorList>
    </citation>
    <scope>NUCLEOTIDE SEQUENCE [LARGE SCALE GENOMIC DNA]</scope>
    <source>
        <strain evidence="4">CCUG 62982</strain>
    </source>
</reference>
<organism evidence="3 4">
    <name type="scientific">Sphingomonas canadensis</name>
    <dbReference type="NCBI Taxonomy" id="1219257"/>
    <lineage>
        <taxon>Bacteria</taxon>
        <taxon>Pseudomonadati</taxon>
        <taxon>Pseudomonadota</taxon>
        <taxon>Alphaproteobacteria</taxon>
        <taxon>Sphingomonadales</taxon>
        <taxon>Sphingomonadaceae</taxon>
        <taxon>Sphingomonas</taxon>
    </lineage>
</organism>
<feature type="transmembrane region" description="Helical" evidence="2">
    <location>
        <begin position="289"/>
        <end position="308"/>
    </location>
</feature>
<proteinExistence type="predicted"/>
<accession>A0ABW3H386</accession>
<dbReference type="EMBL" id="JBHTJG010000002">
    <property type="protein sequence ID" value="MFD0945784.1"/>
    <property type="molecule type" value="Genomic_DNA"/>
</dbReference>
<name>A0ABW3H386_9SPHN</name>
<protein>
    <recommendedName>
        <fullName evidence="5">J domain-containing protein</fullName>
    </recommendedName>
</protein>
<evidence type="ECO:0000256" key="1">
    <source>
        <dbReference type="SAM" id="MobiDB-lite"/>
    </source>
</evidence>
<evidence type="ECO:0000256" key="2">
    <source>
        <dbReference type="SAM" id="Phobius"/>
    </source>
</evidence>
<keyword evidence="2" id="KW-0812">Transmembrane</keyword>
<evidence type="ECO:0000313" key="4">
    <source>
        <dbReference type="Proteomes" id="UP001596977"/>
    </source>
</evidence>
<keyword evidence="2" id="KW-1133">Transmembrane helix</keyword>
<dbReference type="Proteomes" id="UP001596977">
    <property type="component" value="Unassembled WGS sequence"/>
</dbReference>
<keyword evidence="4" id="KW-1185">Reference proteome</keyword>
<comment type="caution">
    <text evidence="3">The sequence shown here is derived from an EMBL/GenBank/DDBJ whole genome shotgun (WGS) entry which is preliminary data.</text>
</comment>